<evidence type="ECO:0000256" key="1">
    <source>
        <dbReference type="SAM" id="MobiDB-lite"/>
    </source>
</evidence>
<gene>
    <name evidence="2" type="ORF">O0931_00010</name>
</gene>
<feature type="region of interest" description="Disordered" evidence="1">
    <location>
        <begin position="1"/>
        <end position="31"/>
    </location>
</feature>
<keyword evidence="3" id="KW-1185">Reference proteome</keyword>
<dbReference type="RefSeq" id="WP_269413510.1">
    <property type="nucleotide sequence ID" value="NZ_JAPWGL010000001.1"/>
</dbReference>
<evidence type="ECO:0000313" key="2">
    <source>
        <dbReference type="EMBL" id="MCZ4221670.1"/>
    </source>
</evidence>
<name>A0ABT4KRY7_9SPHI</name>
<organism evidence="2 3">
    <name type="scientific">Pedobacter rhodius</name>
    <dbReference type="NCBI Taxonomy" id="3004098"/>
    <lineage>
        <taxon>Bacteria</taxon>
        <taxon>Pseudomonadati</taxon>
        <taxon>Bacteroidota</taxon>
        <taxon>Sphingobacteriia</taxon>
        <taxon>Sphingobacteriales</taxon>
        <taxon>Sphingobacteriaceae</taxon>
        <taxon>Pedobacter</taxon>
    </lineage>
</organism>
<proteinExistence type="predicted"/>
<accession>A0ABT4KRY7</accession>
<reference evidence="2" key="1">
    <citation type="submission" date="2022-12" db="EMBL/GenBank/DDBJ databases">
        <title>Genome sequence of SJ11.</title>
        <authorList>
            <person name="Woo H."/>
        </authorList>
    </citation>
    <scope>NUCLEOTIDE SEQUENCE</scope>
    <source>
        <strain evidence="2">SJ11</strain>
    </source>
</reference>
<dbReference type="Proteomes" id="UP001144341">
    <property type="component" value="Unassembled WGS sequence"/>
</dbReference>
<evidence type="ECO:0000313" key="3">
    <source>
        <dbReference type="Proteomes" id="UP001144341"/>
    </source>
</evidence>
<comment type="caution">
    <text evidence="2">The sequence shown here is derived from an EMBL/GenBank/DDBJ whole genome shotgun (WGS) entry which is preliminary data.</text>
</comment>
<sequence length="52" mass="5912">MELAVENALPLHWQQHKTKQPAPEQPTELKDESVVNELLSAMSFLDAKQLNI</sequence>
<protein>
    <submittedName>
        <fullName evidence="2">Uncharacterized protein</fullName>
    </submittedName>
</protein>
<dbReference type="EMBL" id="JAPWGL010000001">
    <property type="protein sequence ID" value="MCZ4221670.1"/>
    <property type="molecule type" value="Genomic_DNA"/>
</dbReference>